<evidence type="ECO:0000256" key="1">
    <source>
        <dbReference type="SAM" id="MobiDB-lite"/>
    </source>
</evidence>
<evidence type="ECO:0000313" key="2">
    <source>
        <dbReference type="EMBL" id="ONK65675.1"/>
    </source>
</evidence>
<feature type="compositionally biased region" description="Basic and acidic residues" evidence="1">
    <location>
        <begin position="142"/>
        <end position="152"/>
    </location>
</feature>
<dbReference type="Gramene" id="ONK65675">
    <property type="protein sequence ID" value="ONK65675"/>
    <property type="gene ID" value="A4U43_C07F39540"/>
</dbReference>
<dbReference type="Proteomes" id="UP000243459">
    <property type="component" value="Chromosome 7"/>
</dbReference>
<gene>
    <name evidence="2" type="ORF">A4U43_C07F39540</name>
</gene>
<feature type="compositionally biased region" description="Low complexity" evidence="1">
    <location>
        <begin position="255"/>
        <end position="277"/>
    </location>
</feature>
<feature type="compositionally biased region" description="Polar residues" evidence="1">
    <location>
        <begin position="161"/>
        <end position="181"/>
    </location>
</feature>
<sequence>MKTLAGGQWKMEADKTPPGAISGRQLGEAAHRLVKNSLQMHRERSIDESRYPPHPYPNGRHHQLNQRPHHGASHMQWQPTAGVQVNYSQARFLSASASRHSHFERNQYNRSHNNNPHYGRRDRQQDIRSVRRVGPAQSYPQGRRDRQQDIRSVRRVGPAQSYPQSNARVGPAQSYQQSNGYTGHPPPPPIVQIPVAGPHVQPVVQIPVAGPYVQNEPRVYGGYQGYGAQQWQPWHGSGRGAPLNAQLSPVGRSYGNNNNEQGNNRFSSLNSSGSSRGPPARHGHGRF</sequence>
<dbReference type="EMBL" id="CM007387">
    <property type="protein sequence ID" value="ONK65675.1"/>
    <property type="molecule type" value="Genomic_DNA"/>
</dbReference>
<feature type="region of interest" description="Disordered" evidence="1">
    <location>
        <begin position="237"/>
        <end position="287"/>
    </location>
</feature>
<reference evidence="3" key="1">
    <citation type="journal article" date="2017" name="Nat. Commun.">
        <title>The asparagus genome sheds light on the origin and evolution of a young Y chromosome.</title>
        <authorList>
            <person name="Harkess A."/>
            <person name="Zhou J."/>
            <person name="Xu C."/>
            <person name="Bowers J.E."/>
            <person name="Van der Hulst R."/>
            <person name="Ayyampalayam S."/>
            <person name="Mercati F."/>
            <person name="Riccardi P."/>
            <person name="McKain M.R."/>
            <person name="Kakrana A."/>
            <person name="Tang H."/>
            <person name="Ray J."/>
            <person name="Groenendijk J."/>
            <person name="Arikit S."/>
            <person name="Mathioni S.M."/>
            <person name="Nakano M."/>
            <person name="Shan H."/>
            <person name="Telgmann-Rauber A."/>
            <person name="Kanno A."/>
            <person name="Yue Z."/>
            <person name="Chen H."/>
            <person name="Li W."/>
            <person name="Chen Y."/>
            <person name="Xu X."/>
            <person name="Zhang Y."/>
            <person name="Luo S."/>
            <person name="Chen H."/>
            <person name="Gao J."/>
            <person name="Mao Z."/>
            <person name="Pires J.C."/>
            <person name="Luo M."/>
            <person name="Kudrna D."/>
            <person name="Wing R.A."/>
            <person name="Meyers B.C."/>
            <person name="Yi K."/>
            <person name="Kong H."/>
            <person name="Lavrijsen P."/>
            <person name="Sunseri F."/>
            <person name="Falavigna A."/>
            <person name="Ye Y."/>
            <person name="Leebens-Mack J.H."/>
            <person name="Chen G."/>
        </authorList>
    </citation>
    <scope>NUCLEOTIDE SEQUENCE [LARGE SCALE GENOMIC DNA]</scope>
    <source>
        <strain evidence="3">cv. DH0086</strain>
    </source>
</reference>
<evidence type="ECO:0000313" key="3">
    <source>
        <dbReference type="Proteomes" id="UP000243459"/>
    </source>
</evidence>
<proteinExistence type="predicted"/>
<organism evidence="2 3">
    <name type="scientific">Asparagus officinalis</name>
    <name type="common">Garden asparagus</name>
    <dbReference type="NCBI Taxonomy" id="4686"/>
    <lineage>
        <taxon>Eukaryota</taxon>
        <taxon>Viridiplantae</taxon>
        <taxon>Streptophyta</taxon>
        <taxon>Embryophyta</taxon>
        <taxon>Tracheophyta</taxon>
        <taxon>Spermatophyta</taxon>
        <taxon>Magnoliopsida</taxon>
        <taxon>Liliopsida</taxon>
        <taxon>Asparagales</taxon>
        <taxon>Asparagaceae</taxon>
        <taxon>Asparagoideae</taxon>
        <taxon>Asparagus</taxon>
    </lineage>
</organism>
<accession>A0A5P1EIA4</accession>
<protein>
    <submittedName>
        <fullName evidence="2">Uncharacterized protein</fullName>
    </submittedName>
</protein>
<name>A0A5P1EIA4_ASPOF</name>
<feature type="region of interest" description="Disordered" evidence="1">
    <location>
        <begin position="41"/>
        <end position="74"/>
    </location>
</feature>
<feature type="region of interest" description="Disordered" evidence="1">
    <location>
        <begin position="98"/>
        <end position="194"/>
    </location>
</feature>
<feature type="region of interest" description="Disordered" evidence="1">
    <location>
        <begin position="1"/>
        <end position="23"/>
    </location>
</feature>
<feature type="compositionally biased region" description="Basic residues" evidence="1">
    <location>
        <begin position="59"/>
        <end position="72"/>
    </location>
</feature>
<keyword evidence="3" id="KW-1185">Reference proteome</keyword>
<feature type="compositionally biased region" description="Basic and acidic residues" evidence="1">
    <location>
        <begin position="41"/>
        <end position="51"/>
    </location>
</feature>
<feature type="compositionally biased region" description="Basic and acidic residues" evidence="1">
    <location>
        <begin position="119"/>
        <end position="129"/>
    </location>
</feature>
<dbReference type="AlphaFoldDB" id="A0A5P1EIA4"/>